<accession>A0A4S4M1H1</accession>
<keyword evidence="3" id="KW-1185">Reference proteome</keyword>
<dbReference type="Proteomes" id="UP000308730">
    <property type="component" value="Unassembled WGS sequence"/>
</dbReference>
<dbReference type="EMBL" id="SGPM01000567">
    <property type="protein sequence ID" value="THH18906.1"/>
    <property type="molecule type" value="Genomic_DNA"/>
</dbReference>
<feature type="non-terminal residue" evidence="2">
    <location>
        <position position="1"/>
    </location>
</feature>
<dbReference type="OrthoDB" id="3269572at2759"/>
<dbReference type="AlphaFoldDB" id="A0A4S4M1H1"/>
<protein>
    <submittedName>
        <fullName evidence="2">Uncharacterized protein</fullName>
    </submittedName>
</protein>
<sequence>VATLHEEKGEAGYIDADPPPARPNKLRKPHLLASAPALRRPSPQNTRANIRRGDVNEYIAVKTRLAHFRFPAPDAPPTPRLTIKPLPPLPSTTSIASVENMATVVAYMGSAAEPMLLDWDCLPPALPDSPTIPPTLFACSGDDNVLGLTLGL</sequence>
<comment type="caution">
    <text evidence="2">The sequence shown here is derived from an EMBL/GenBank/DDBJ whole genome shotgun (WGS) entry which is preliminary data.</text>
</comment>
<evidence type="ECO:0000313" key="2">
    <source>
        <dbReference type="EMBL" id="THH18906.1"/>
    </source>
</evidence>
<feature type="region of interest" description="Disordered" evidence="1">
    <location>
        <begin position="1"/>
        <end position="51"/>
    </location>
</feature>
<reference evidence="2 3" key="1">
    <citation type="submission" date="2019-02" db="EMBL/GenBank/DDBJ databases">
        <title>Genome sequencing of the rare red list fungi Antrodiella citrinella (Flaviporus citrinellus).</title>
        <authorList>
            <person name="Buettner E."/>
            <person name="Kellner H."/>
        </authorList>
    </citation>
    <scope>NUCLEOTIDE SEQUENCE [LARGE SCALE GENOMIC DNA]</scope>
    <source>
        <strain evidence="2 3">DSM 108506</strain>
    </source>
</reference>
<feature type="compositionally biased region" description="Basic and acidic residues" evidence="1">
    <location>
        <begin position="1"/>
        <end position="10"/>
    </location>
</feature>
<gene>
    <name evidence="2" type="ORF">EUX98_g8875</name>
</gene>
<evidence type="ECO:0000256" key="1">
    <source>
        <dbReference type="SAM" id="MobiDB-lite"/>
    </source>
</evidence>
<evidence type="ECO:0000313" key="3">
    <source>
        <dbReference type="Proteomes" id="UP000308730"/>
    </source>
</evidence>
<proteinExistence type="predicted"/>
<organism evidence="2 3">
    <name type="scientific">Antrodiella citrinella</name>
    <dbReference type="NCBI Taxonomy" id="2447956"/>
    <lineage>
        <taxon>Eukaryota</taxon>
        <taxon>Fungi</taxon>
        <taxon>Dikarya</taxon>
        <taxon>Basidiomycota</taxon>
        <taxon>Agaricomycotina</taxon>
        <taxon>Agaricomycetes</taxon>
        <taxon>Polyporales</taxon>
        <taxon>Steccherinaceae</taxon>
        <taxon>Antrodiella</taxon>
    </lineage>
</organism>
<name>A0A4S4M1H1_9APHY</name>